<reference evidence="1" key="1">
    <citation type="journal article" date="2015" name="Nature">
        <title>Complex archaea that bridge the gap between prokaryotes and eukaryotes.</title>
        <authorList>
            <person name="Spang A."/>
            <person name="Saw J.H."/>
            <person name="Jorgensen S.L."/>
            <person name="Zaremba-Niedzwiedzka K."/>
            <person name="Martijn J."/>
            <person name="Lind A.E."/>
            <person name="van Eijk R."/>
            <person name="Schleper C."/>
            <person name="Guy L."/>
            <person name="Ettema T.J."/>
        </authorList>
    </citation>
    <scope>NUCLEOTIDE SEQUENCE</scope>
</reference>
<feature type="non-terminal residue" evidence="1">
    <location>
        <position position="32"/>
    </location>
</feature>
<dbReference type="AlphaFoldDB" id="A0A0F9CS93"/>
<accession>A0A0F9CS93</accession>
<sequence length="32" mass="3569">MKSSFMAGISRSSISPRFTPMRTLESRCMVSS</sequence>
<evidence type="ECO:0000313" key="1">
    <source>
        <dbReference type="EMBL" id="KKL52079.1"/>
    </source>
</evidence>
<comment type="caution">
    <text evidence="1">The sequence shown here is derived from an EMBL/GenBank/DDBJ whole genome shotgun (WGS) entry which is preliminary data.</text>
</comment>
<dbReference type="EMBL" id="LAZR01032017">
    <property type="protein sequence ID" value="KKL52079.1"/>
    <property type="molecule type" value="Genomic_DNA"/>
</dbReference>
<gene>
    <name evidence="1" type="ORF">LCGC14_2289050</name>
</gene>
<name>A0A0F9CS93_9ZZZZ</name>
<proteinExistence type="predicted"/>
<organism evidence="1">
    <name type="scientific">marine sediment metagenome</name>
    <dbReference type="NCBI Taxonomy" id="412755"/>
    <lineage>
        <taxon>unclassified sequences</taxon>
        <taxon>metagenomes</taxon>
        <taxon>ecological metagenomes</taxon>
    </lineage>
</organism>
<protein>
    <submittedName>
        <fullName evidence="1">Uncharacterized protein</fullName>
    </submittedName>
</protein>